<dbReference type="InterPro" id="IPR031989">
    <property type="entry name" value="DUF5067"/>
</dbReference>
<gene>
    <name evidence="5" type="ORF">H9X83_12320</name>
</gene>
<dbReference type="EMBL" id="JACSNV010000027">
    <property type="protein sequence ID" value="MBM6878920.1"/>
    <property type="molecule type" value="Genomic_DNA"/>
</dbReference>
<dbReference type="Proteomes" id="UP000729290">
    <property type="component" value="Unassembled WGS sequence"/>
</dbReference>
<dbReference type="RefSeq" id="WP_205134556.1">
    <property type="nucleotide sequence ID" value="NZ_JACSNT010000025.1"/>
</dbReference>
<protein>
    <submittedName>
        <fullName evidence="5">DUF5067 domain-containing protein</fullName>
    </submittedName>
</protein>
<feature type="compositionally biased region" description="Low complexity" evidence="2">
    <location>
        <begin position="168"/>
        <end position="177"/>
    </location>
</feature>
<feature type="region of interest" description="Disordered" evidence="2">
    <location>
        <begin position="158"/>
        <end position="177"/>
    </location>
</feature>
<feature type="signal peptide" evidence="3">
    <location>
        <begin position="1"/>
        <end position="21"/>
    </location>
</feature>
<feature type="domain" description="DUF5067" evidence="4">
    <location>
        <begin position="24"/>
        <end position="144"/>
    </location>
</feature>
<feature type="chain" id="PRO_5047093306" evidence="3">
    <location>
        <begin position="22"/>
        <end position="354"/>
    </location>
</feature>
<organism evidence="5 6">
    <name type="scientific">Anaerotignum lactatifermentans</name>
    <dbReference type="NCBI Taxonomy" id="160404"/>
    <lineage>
        <taxon>Bacteria</taxon>
        <taxon>Bacillati</taxon>
        <taxon>Bacillota</taxon>
        <taxon>Clostridia</taxon>
        <taxon>Lachnospirales</taxon>
        <taxon>Anaerotignaceae</taxon>
        <taxon>Anaerotignum</taxon>
    </lineage>
</organism>
<dbReference type="PROSITE" id="PS51257">
    <property type="entry name" value="PROKAR_LIPOPROTEIN"/>
    <property type="match status" value="1"/>
</dbReference>
<dbReference type="Gene3D" id="2.60.40.1240">
    <property type="match status" value="1"/>
</dbReference>
<accession>A0ABS2GDY0</accession>
<name>A0ABS2GDY0_9FIRM</name>
<evidence type="ECO:0000313" key="6">
    <source>
        <dbReference type="Proteomes" id="UP000729290"/>
    </source>
</evidence>
<keyword evidence="6" id="KW-1185">Reference proteome</keyword>
<evidence type="ECO:0000256" key="1">
    <source>
        <dbReference type="ARBA" id="ARBA00022729"/>
    </source>
</evidence>
<evidence type="ECO:0000256" key="3">
    <source>
        <dbReference type="SAM" id="SignalP"/>
    </source>
</evidence>
<sequence>MKQGRKLLSVLVAVFMVFSFAACEKDQPASESEKSEPVEFVLGDYTLVYKGACIMEDYDGNDALVLTLDYTNNSGSGDSYLWSISENVMQNDASLEFATIYLSDDSFETVSDSQFTEVQNGETIEIMTSFILADTTSMVEVSFEESFGDAKSDTITIDPSKLSRETPKAPATKTTEKAATADSGDALLDFWNGDWYGWWVMTGCYGYYEGMGSMSWDICGTIDIGDDYTGTVVLWDEDYTRNDPMVEASVTLSEFGTGEYGTLMSESGDFTDIALEHADWIVDPGLVDFPPGMIIIDGYYENGDDEYYYEIHLLPWGSSWDDLGEDFLPYYYYDWYLPLIEAGKAMPDSINVGA</sequence>
<reference evidence="5 6" key="1">
    <citation type="journal article" date="2021" name="Sci. Rep.">
        <title>The distribution of antibiotic resistance genes in chicken gut microbiota commensals.</title>
        <authorList>
            <person name="Juricova H."/>
            <person name="Matiasovicova J."/>
            <person name="Kubasova T."/>
            <person name="Cejkova D."/>
            <person name="Rychlik I."/>
        </authorList>
    </citation>
    <scope>NUCLEOTIDE SEQUENCE [LARGE SCALE GENOMIC DNA]</scope>
    <source>
        <strain evidence="5 6">An431b</strain>
    </source>
</reference>
<dbReference type="InterPro" id="IPR029050">
    <property type="entry name" value="Immunoprotect_excell_Ig-like"/>
</dbReference>
<keyword evidence="1 3" id="KW-0732">Signal</keyword>
<evidence type="ECO:0000256" key="2">
    <source>
        <dbReference type="SAM" id="MobiDB-lite"/>
    </source>
</evidence>
<evidence type="ECO:0000259" key="4">
    <source>
        <dbReference type="Pfam" id="PF16729"/>
    </source>
</evidence>
<evidence type="ECO:0000313" key="5">
    <source>
        <dbReference type="EMBL" id="MBM6878920.1"/>
    </source>
</evidence>
<dbReference type="Pfam" id="PF16729">
    <property type="entry name" value="DUF5067"/>
    <property type="match status" value="1"/>
</dbReference>
<comment type="caution">
    <text evidence="5">The sequence shown here is derived from an EMBL/GenBank/DDBJ whole genome shotgun (WGS) entry which is preliminary data.</text>
</comment>
<proteinExistence type="predicted"/>